<keyword evidence="6" id="KW-1185">Reference proteome</keyword>
<keyword evidence="3" id="KW-0326">Glycosidase</keyword>
<reference evidence="5 6" key="2">
    <citation type="submission" date="2024-02" db="EMBL/GenBank/DDBJ databases">
        <title>The Genome Sequence of Enterococcus diestrammenae JM9A.</title>
        <authorList>
            <person name="Earl A."/>
            <person name="Manson A."/>
            <person name="Gilmore M."/>
            <person name="Sanders J."/>
            <person name="Shea T."/>
            <person name="Howe W."/>
            <person name="Livny J."/>
            <person name="Cuomo C."/>
            <person name="Neafsey D."/>
            <person name="Birren B."/>
        </authorList>
    </citation>
    <scope>NUCLEOTIDE SEQUENCE [LARGE SCALE GENOMIC DNA]</scope>
    <source>
        <strain evidence="5 6">JM9A</strain>
    </source>
</reference>
<dbReference type="InterPro" id="IPR001764">
    <property type="entry name" value="Glyco_hydro_3_N"/>
</dbReference>
<evidence type="ECO:0000313" key="5">
    <source>
        <dbReference type="EMBL" id="MEO1783128.1"/>
    </source>
</evidence>
<dbReference type="EMBL" id="MAEI02000001">
    <property type="protein sequence ID" value="MEO1783128.1"/>
    <property type="molecule type" value="Genomic_DNA"/>
</dbReference>
<evidence type="ECO:0000256" key="2">
    <source>
        <dbReference type="ARBA" id="ARBA00022801"/>
    </source>
</evidence>
<evidence type="ECO:0000313" key="6">
    <source>
        <dbReference type="Proteomes" id="UP001429357"/>
    </source>
</evidence>
<evidence type="ECO:0000259" key="4">
    <source>
        <dbReference type="Pfam" id="PF00933"/>
    </source>
</evidence>
<comment type="similarity">
    <text evidence="1">Belongs to the glycosyl hydrolase 3 family.</text>
</comment>
<dbReference type="Proteomes" id="UP001429357">
    <property type="component" value="Unassembled WGS sequence"/>
</dbReference>
<evidence type="ECO:0000256" key="3">
    <source>
        <dbReference type="ARBA" id="ARBA00023295"/>
    </source>
</evidence>
<dbReference type="Pfam" id="PF00933">
    <property type="entry name" value="Glyco_hydro_3"/>
    <property type="match status" value="1"/>
</dbReference>
<dbReference type="PANTHER" id="PTHR30480">
    <property type="entry name" value="BETA-HEXOSAMINIDASE-RELATED"/>
    <property type="match status" value="1"/>
</dbReference>
<name>A0ABV0F840_9ENTE</name>
<accession>A0ABV0F840</accession>
<dbReference type="SUPFAM" id="SSF51445">
    <property type="entry name" value="(Trans)glycosidases"/>
    <property type="match status" value="1"/>
</dbReference>
<keyword evidence="2" id="KW-0378">Hydrolase</keyword>
<protein>
    <submittedName>
        <fullName evidence="5">Beta-N-acetylhexosaminidase</fullName>
    </submittedName>
</protein>
<dbReference type="PANTHER" id="PTHR30480:SF16">
    <property type="entry name" value="GLYCOSIDE HYDROLASE FAMILY 3 DOMAIN PROTEIN"/>
    <property type="match status" value="1"/>
</dbReference>
<dbReference type="RefSeq" id="WP_161868211.1">
    <property type="nucleotide sequence ID" value="NZ_MAEI02000001.1"/>
</dbReference>
<dbReference type="InterPro" id="IPR017853">
    <property type="entry name" value="GH"/>
</dbReference>
<comment type="caution">
    <text evidence="5">The sequence shown here is derived from an EMBL/GenBank/DDBJ whole genome shotgun (WGS) entry which is preliminary data.</text>
</comment>
<evidence type="ECO:0000256" key="1">
    <source>
        <dbReference type="ARBA" id="ARBA00005336"/>
    </source>
</evidence>
<dbReference type="Gene3D" id="3.20.20.300">
    <property type="entry name" value="Glycoside hydrolase, family 3, N-terminal domain"/>
    <property type="match status" value="1"/>
</dbReference>
<organism evidence="5 6">
    <name type="scientific">Enterococcus diestrammenae</name>
    <dbReference type="NCBI Taxonomy" id="1155073"/>
    <lineage>
        <taxon>Bacteria</taxon>
        <taxon>Bacillati</taxon>
        <taxon>Bacillota</taxon>
        <taxon>Bacilli</taxon>
        <taxon>Lactobacillales</taxon>
        <taxon>Enterococcaceae</taxon>
        <taxon>Enterococcus</taxon>
    </lineage>
</organism>
<sequence>MEEQQLRKMVGRHFVVGFDGLVVNDHIRKMITQYYVGSIILFSRNIQSPQQVFQLISDLQQLAEDAGYDYPLLVSVDQENGVIRRLVNGFSQLPGAMAIGSTGQVQNAYDSYQASADELATVGIHWNLAPVADVNNNPANPVIGVRSFSDSFERAADFVAEAVKGIQSQHVAATLKHFPGHGDTAVDSHLSLPVIHHDAAYLMENELLPFKAGIATEVASVMLAHVFFPKIETAGLPASLSAKMVSLLREDLRYEGVIVTDCLEMKAIADEIGTLRATNIALANGVDIAMISHTEALQTAAIEQVLENVITDKSYLQQLVSTDQTIKGFLANYGVWTNHQMLSDELLEGKKYRHTQLAKAIYQQSDMVVKMGGKTPWKTTDKLLVISFENAIFSNVEDANHLTVPLKEIIHEKVANAVFQTFSLMESPETALAMLDNLDNYDHILFTSFNIKNEADLQGQIYCKLRQSTADVAGIALRNPYDSRWLPEIETYITPFEFTEAALRVAVAKLFV</sequence>
<feature type="domain" description="Glycoside hydrolase family 3 N-terminal" evidence="4">
    <location>
        <begin position="22"/>
        <end position="316"/>
    </location>
</feature>
<reference evidence="6" key="1">
    <citation type="submission" date="2016-06" db="EMBL/GenBank/DDBJ databases">
        <title>Four novel species of enterococci isolated from chicken manure.</title>
        <authorList>
            <person name="Van Tyne D."/>
        </authorList>
    </citation>
    <scope>NUCLEOTIDE SEQUENCE [LARGE SCALE GENOMIC DNA]</scope>
    <source>
        <strain evidence="6">JM9A</strain>
    </source>
</reference>
<proteinExistence type="inferred from homology"/>
<gene>
    <name evidence="5" type="ORF">BAU18_002747</name>
</gene>
<dbReference type="InterPro" id="IPR036962">
    <property type="entry name" value="Glyco_hydro_3_N_sf"/>
</dbReference>
<dbReference type="InterPro" id="IPR050226">
    <property type="entry name" value="NagZ_Beta-hexosaminidase"/>
</dbReference>